<evidence type="ECO:0000256" key="4">
    <source>
        <dbReference type="ARBA" id="ARBA00022679"/>
    </source>
</evidence>
<evidence type="ECO:0000256" key="3">
    <source>
        <dbReference type="ARBA" id="ARBA00022576"/>
    </source>
</evidence>
<dbReference type="RefSeq" id="WP_377070713.1">
    <property type="nucleotide sequence ID" value="NZ_JBHMEC010000026.1"/>
</dbReference>
<keyword evidence="3 9" id="KW-0032">Aminotransferase</keyword>
<dbReference type="Gene3D" id="3.90.1150.10">
    <property type="entry name" value="Aspartate Aminotransferase, domain 1"/>
    <property type="match status" value="1"/>
</dbReference>
<evidence type="ECO:0000256" key="7">
    <source>
        <dbReference type="RuleBase" id="RU004504"/>
    </source>
</evidence>
<dbReference type="PIRSF" id="PIRSF000524">
    <property type="entry name" value="SPT"/>
    <property type="match status" value="1"/>
</dbReference>
<evidence type="ECO:0000256" key="5">
    <source>
        <dbReference type="ARBA" id="ARBA00022898"/>
    </source>
</evidence>
<name>A0ABV5I390_9RHOB</name>
<dbReference type="Proteomes" id="UP001589670">
    <property type="component" value="Unassembled WGS sequence"/>
</dbReference>
<dbReference type="InterPro" id="IPR020578">
    <property type="entry name" value="Aminotrans_V_PyrdxlP_BS"/>
</dbReference>
<dbReference type="PANTHER" id="PTHR21152">
    <property type="entry name" value="AMINOTRANSFERASE CLASS V"/>
    <property type="match status" value="1"/>
</dbReference>
<dbReference type="GO" id="GO:0008483">
    <property type="term" value="F:transaminase activity"/>
    <property type="evidence" value="ECO:0007669"/>
    <property type="project" value="UniProtKB-KW"/>
</dbReference>
<dbReference type="PROSITE" id="PS00595">
    <property type="entry name" value="AA_TRANSFER_CLASS_5"/>
    <property type="match status" value="1"/>
</dbReference>
<feature type="domain" description="Aminotransferase class V" evidence="8">
    <location>
        <begin position="47"/>
        <end position="295"/>
    </location>
</feature>
<organism evidence="9 10">
    <name type="scientific">Roseovarius ramblicola</name>
    <dbReference type="NCBI Taxonomy" id="2022336"/>
    <lineage>
        <taxon>Bacteria</taxon>
        <taxon>Pseudomonadati</taxon>
        <taxon>Pseudomonadota</taxon>
        <taxon>Alphaproteobacteria</taxon>
        <taxon>Rhodobacterales</taxon>
        <taxon>Roseobacteraceae</taxon>
        <taxon>Roseovarius</taxon>
    </lineage>
</organism>
<dbReference type="EMBL" id="JBHMEC010000026">
    <property type="protein sequence ID" value="MFB9151143.1"/>
    <property type="molecule type" value="Genomic_DNA"/>
</dbReference>
<dbReference type="Gene3D" id="3.40.640.10">
    <property type="entry name" value="Type I PLP-dependent aspartate aminotransferase-like (Major domain)"/>
    <property type="match status" value="1"/>
</dbReference>
<evidence type="ECO:0000256" key="2">
    <source>
        <dbReference type="ARBA" id="ARBA00009236"/>
    </source>
</evidence>
<reference evidence="9 10" key="1">
    <citation type="submission" date="2024-09" db="EMBL/GenBank/DDBJ databases">
        <authorList>
            <person name="Sun Q."/>
            <person name="Mori K."/>
        </authorList>
    </citation>
    <scope>NUCLEOTIDE SEQUENCE [LARGE SCALE GENOMIC DNA]</scope>
    <source>
        <strain evidence="9 10">CECT 9424</strain>
    </source>
</reference>
<evidence type="ECO:0000256" key="1">
    <source>
        <dbReference type="ARBA" id="ARBA00001933"/>
    </source>
</evidence>
<gene>
    <name evidence="9" type="ORF">ACFFU4_15435</name>
</gene>
<comment type="caution">
    <text evidence="9">The sequence shown here is derived from an EMBL/GenBank/DDBJ whole genome shotgun (WGS) entry which is preliminary data.</text>
</comment>
<evidence type="ECO:0000313" key="10">
    <source>
        <dbReference type="Proteomes" id="UP001589670"/>
    </source>
</evidence>
<evidence type="ECO:0000313" key="9">
    <source>
        <dbReference type="EMBL" id="MFB9151143.1"/>
    </source>
</evidence>
<dbReference type="InterPro" id="IPR015424">
    <property type="entry name" value="PyrdxlP-dep_Trfase"/>
</dbReference>
<dbReference type="CDD" id="cd06451">
    <property type="entry name" value="AGAT_like"/>
    <property type="match status" value="1"/>
</dbReference>
<comment type="cofactor">
    <cofactor evidence="1 7">
        <name>pyridoxal 5'-phosphate</name>
        <dbReference type="ChEBI" id="CHEBI:597326"/>
    </cofactor>
</comment>
<dbReference type="InterPro" id="IPR024169">
    <property type="entry name" value="SP_NH2Trfase/AEP_transaminase"/>
</dbReference>
<dbReference type="Pfam" id="PF00266">
    <property type="entry name" value="Aminotran_5"/>
    <property type="match status" value="1"/>
</dbReference>
<keyword evidence="5" id="KW-0663">Pyridoxal phosphate</keyword>
<dbReference type="PANTHER" id="PTHR21152:SF24">
    <property type="entry name" value="ALANINE--GLYOXYLATE AMINOTRANSFERASE 1"/>
    <property type="match status" value="1"/>
</dbReference>
<protein>
    <submittedName>
        <fullName evidence="9">Pyridoxal-phosphate-dependent aminotransferase family protein</fullName>
    </submittedName>
</protein>
<accession>A0ABV5I390</accession>
<dbReference type="InterPro" id="IPR015422">
    <property type="entry name" value="PyrdxlP-dep_Trfase_small"/>
</dbReference>
<keyword evidence="10" id="KW-1185">Reference proteome</keyword>
<dbReference type="InterPro" id="IPR000192">
    <property type="entry name" value="Aminotrans_V_dom"/>
</dbReference>
<comment type="similarity">
    <text evidence="2 6">Belongs to the class-V pyridoxal-phosphate-dependent aminotransferase family.</text>
</comment>
<dbReference type="InterPro" id="IPR015421">
    <property type="entry name" value="PyrdxlP-dep_Trfase_major"/>
</dbReference>
<sequence>MNGNTHLFIPGPTNIPEEVRRAMNLPMEDMRAPDFGDFILPLLADLKKVFRTETGRVFVFPGSGTGAWEAAISNTLNPGDRVLMSRFGQFSMLWVDMAERLGLDVEVIDVDWGKGVPAEEYAARLGADTGHAIKAVFATHNETATGVSSDIRAVREALDAAGHPALLFVDGVSSIGSIEFEMETWGVDLAVSGSQKGFMLPAGLGLLAVSEKALAAHERAKMPRCYFSFADMIRLNDTGYFPYTPPTQLLRGLRVSLDMLLDAGLESVWERHHRLASGVRAAVAEWQGCRLVADGPEWHSDTVSAIYAPEGIDARQVIDTAYHKYQTSLGSGLAKLAGRAFRIGHLGSLNPVMLCGALSAAEMALCDAGAAITPGQGVAAAQEAFRMTTPPGTGPQRRARRLKGQMT</sequence>
<evidence type="ECO:0000256" key="6">
    <source>
        <dbReference type="RuleBase" id="RU004075"/>
    </source>
</evidence>
<evidence type="ECO:0000259" key="8">
    <source>
        <dbReference type="Pfam" id="PF00266"/>
    </source>
</evidence>
<dbReference type="SUPFAM" id="SSF53383">
    <property type="entry name" value="PLP-dependent transferases"/>
    <property type="match status" value="1"/>
</dbReference>
<proteinExistence type="inferred from homology"/>
<keyword evidence="4" id="KW-0808">Transferase</keyword>